<gene>
    <name evidence="1" type="ORF">OERS_06380</name>
</gene>
<evidence type="ECO:0000313" key="1">
    <source>
        <dbReference type="EMBL" id="OCI32707.1"/>
    </source>
</evidence>
<organism evidence="1 2">
    <name type="scientific">Oerskovia enterophila</name>
    <dbReference type="NCBI Taxonomy" id="43678"/>
    <lineage>
        <taxon>Bacteria</taxon>
        <taxon>Bacillati</taxon>
        <taxon>Actinomycetota</taxon>
        <taxon>Actinomycetes</taxon>
        <taxon>Micrococcales</taxon>
        <taxon>Cellulomonadaceae</taxon>
        <taxon>Oerskovia</taxon>
    </lineage>
</organism>
<protein>
    <submittedName>
        <fullName evidence="1">Uncharacterized protein</fullName>
    </submittedName>
</protein>
<proteinExistence type="predicted"/>
<dbReference type="Proteomes" id="UP000093412">
    <property type="component" value="Unassembled WGS sequence"/>
</dbReference>
<dbReference type="RefSeq" id="WP_068624366.1">
    <property type="nucleotide sequence ID" value="NZ_MAQA01000004.1"/>
</dbReference>
<keyword evidence="2" id="KW-1185">Reference proteome</keyword>
<sequence length="178" mass="19080">MSVENLIRDLHERILLGESGVSDLLGGTEPVPGWYGYALSDLALVIDDAAKIEFVDGATLGPGQESASAAHSARIVVFTTSLVVEIQGHQTDEGVGTHATTVRSRGGLVDAVVGAGRSATDHDVSGSRSPWPGHVRVELHYADGRTISLPLRSEARDFRYSERLRAYLPSLLNDLHRA</sequence>
<name>A0ABX2Y911_9CELL</name>
<accession>A0ABX2Y911</accession>
<evidence type="ECO:0000313" key="2">
    <source>
        <dbReference type="Proteomes" id="UP000093412"/>
    </source>
</evidence>
<comment type="caution">
    <text evidence="1">The sequence shown here is derived from an EMBL/GenBank/DDBJ whole genome shotgun (WGS) entry which is preliminary data.</text>
</comment>
<reference evidence="1 2" key="1">
    <citation type="submission" date="2016-06" db="EMBL/GenBank/DDBJ databases">
        <title>Genome sequence of Oerskovia enterophila DSM 43852.</title>
        <authorList>
            <person name="Poehlein A."/>
            <person name="Jag V."/>
            <person name="Bengelsdorf F.R."/>
            <person name="Daniel R."/>
            <person name="Duerre P."/>
        </authorList>
    </citation>
    <scope>NUCLEOTIDE SEQUENCE [LARGE SCALE GENOMIC DNA]</scope>
    <source>
        <strain evidence="1 2">DSM 43852</strain>
    </source>
</reference>
<dbReference type="EMBL" id="MAQA01000004">
    <property type="protein sequence ID" value="OCI32707.1"/>
    <property type="molecule type" value="Genomic_DNA"/>
</dbReference>